<protein>
    <recommendedName>
        <fullName evidence="3">AMP nucleosidase</fullName>
        <ecNumber evidence="2">3.2.2.4</ecNumber>
    </recommendedName>
    <alternativeName>
        <fullName evidence="3">AMP nucleosidase</fullName>
    </alternativeName>
</protein>
<dbReference type="EMBL" id="UAWN01000012">
    <property type="protein sequence ID" value="SQC15344.1"/>
    <property type="molecule type" value="Genomic_DNA"/>
</dbReference>
<evidence type="ECO:0000313" key="4">
    <source>
        <dbReference type="EMBL" id="SQC15344.1"/>
    </source>
</evidence>
<dbReference type="Pfam" id="PF03641">
    <property type="entry name" value="Lysine_decarbox"/>
    <property type="match status" value="1"/>
</dbReference>
<dbReference type="GO" id="GO:0008714">
    <property type="term" value="F:AMP nucleosidase activity"/>
    <property type="evidence" value="ECO:0007669"/>
    <property type="project" value="UniProtKB-EC"/>
</dbReference>
<dbReference type="Proteomes" id="UP000251088">
    <property type="component" value="Unassembled WGS sequence"/>
</dbReference>
<name>A0A2X3CS42_KLEPN</name>
<evidence type="ECO:0000256" key="1">
    <source>
        <dbReference type="ARBA" id="ARBA00000274"/>
    </source>
</evidence>
<gene>
    <name evidence="4" type="primary">ygdH_4</name>
    <name evidence="4" type="ORF">NCTC9128_03457</name>
</gene>
<dbReference type="Gene3D" id="3.40.50.450">
    <property type="match status" value="1"/>
</dbReference>
<sequence>MTEPSIIAAEPPNPLVNELIIMPDIEKRLEAFVRIAHGIIISRAASALPKSCSTCWVF</sequence>
<dbReference type="InterPro" id="IPR031100">
    <property type="entry name" value="LOG_fam"/>
</dbReference>
<dbReference type="SUPFAM" id="SSF102405">
    <property type="entry name" value="MCP/YpsA-like"/>
    <property type="match status" value="1"/>
</dbReference>
<proteinExistence type="predicted"/>
<organism evidence="4 5">
    <name type="scientific">Klebsiella pneumoniae</name>
    <dbReference type="NCBI Taxonomy" id="573"/>
    <lineage>
        <taxon>Bacteria</taxon>
        <taxon>Pseudomonadati</taxon>
        <taxon>Pseudomonadota</taxon>
        <taxon>Gammaproteobacteria</taxon>
        <taxon>Enterobacterales</taxon>
        <taxon>Enterobacteriaceae</taxon>
        <taxon>Klebsiella/Raoultella group</taxon>
        <taxon>Klebsiella</taxon>
        <taxon>Klebsiella pneumoniae complex</taxon>
    </lineage>
</organism>
<dbReference type="AlphaFoldDB" id="A0A2X3CS42"/>
<dbReference type="EC" id="3.2.2.4" evidence="2"/>
<evidence type="ECO:0000313" key="5">
    <source>
        <dbReference type="Proteomes" id="UP000251088"/>
    </source>
</evidence>
<comment type="catalytic activity">
    <reaction evidence="1">
        <text>AMP + H2O = D-ribose 5-phosphate + adenine</text>
        <dbReference type="Rhea" id="RHEA:20129"/>
        <dbReference type="ChEBI" id="CHEBI:15377"/>
        <dbReference type="ChEBI" id="CHEBI:16708"/>
        <dbReference type="ChEBI" id="CHEBI:78346"/>
        <dbReference type="ChEBI" id="CHEBI:456215"/>
        <dbReference type="EC" id="3.2.2.4"/>
    </reaction>
</comment>
<accession>A0A2X3CS42</accession>
<reference evidence="4 5" key="1">
    <citation type="submission" date="2018-06" db="EMBL/GenBank/DDBJ databases">
        <authorList>
            <consortium name="Pathogen Informatics"/>
            <person name="Doyle S."/>
        </authorList>
    </citation>
    <scope>NUCLEOTIDE SEQUENCE [LARGE SCALE GENOMIC DNA]</scope>
    <source>
        <strain evidence="4 5">NCTC9128</strain>
    </source>
</reference>
<evidence type="ECO:0000256" key="2">
    <source>
        <dbReference type="ARBA" id="ARBA00011985"/>
    </source>
</evidence>
<evidence type="ECO:0000256" key="3">
    <source>
        <dbReference type="ARBA" id="ARBA00031983"/>
    </source>
</evidence>